<dbReference type="AlphaFoldDB" id="A0A445M7E9"/>
<evidence type="ECO:0008006" key="4">
    <source>
        <dbReference type="Google" id="ProtNLM"/>
    </source>
</evidence>
<dbReference type="InterPro" id="IPR007811">
    <property type="entry name" value="RPC4"/>
</dbReference>
<dbReference type="PANTHER" id="PTHR13408">
    <property type="entry name" value="DNA-DIRECTED RNA POLYMERASE III"/>
    <property type="match status" value="1"/>
</dbReference>
<dbReference type="Pfam" id="PF05132">
    <property type="entry name" value="RNA_pol_Rpc4"/>
    <property type="match status" value="1"/>
</dbReference>
<dbReference type="EMBL" id="QZWG01000001">
    <property type="protein sequence ID" value="RZC31507.1"/>
    <property type="molecule type" value="Genomic_DNA"/>
</dbReference>
<reference evidence="2 3" key="1">
    <citation type="submission" date="2018-09" db="EMBL/GenBank/DDBJ databases">
        <title>A high-quality reference genome of wild soybean provides a powerful tool to mine soybean genomes.</title>
        <authorList>
            <person name="Xie M."/>
            <person name="Chung C.Y.L."/>
            <person name="Li M.-W."/>
            <person name="Wong F.-L."/>
            <person name="Chan T.-F."/>
            <person name="Lam H.-M."/>
        </authorList>
    </citation>
    <scope>NUCLEOTIDE SEQUENCE [LARGE SCALE GENOMIC DNA]</scope>
    <source>
        <strain evidence="3">cv. W05</strain>
        <tissue evidence="2">Hypocotyl of etiolated seedlings</tissue>
    </source>
</reference>
<comment type="caution">
    <text evidence="2">The sequence shown here is derived from an EMBL/GenBank/DDBJ whole genome shotgun (WGS) entry which is preliminary data.</text>
</comment>
<protein>
    <recommendedName>
        <fullName evidence="4">DNA-directed RNA polymerase III subunit RPC4</fullName>
    </recommendedName>
</protein>
<dbReference type="PANTHER" id="PTHR13408:SF12">
    <property type="entry name" value="DNA-DIRECTED RNA POLYMERASE III SUBUNIT RPC4-RELATED"/>
    <property type="match status" value="1"/>
</dbReference>
<sequence>MLITKLQILSLDFIFFPLPSSLKSSLSTFVFFPLPSRFPIKLCNRNSATNSYSKPPSKWKPNPNSRSPKLCAKLTSSSHLRYTFFGSFPRRLVGDRTRWRPYSLDEQCQEEVRFNPKHSEFKLDLAIDKEFNQTFSTLWKPYKSVPYVEPGYAVGLLMGDKLHLHPIHEVVHHLNSAEKSVSTSKEQWVPLKYLSCKSDISCSYLQQMVVAEESSSTNNFTMSANDYVTALCTGGSSNNSPKVERKSSVEVAFSLGSSSSHSLGTYGTSKSVDSVTSSGSPSKDQEDQNDASNAFARKIKEQWDYENSYNATLGDSEIHDAEEYDENSVNSAAELRILEKSEDQRMFFFKIPAYLPGTSTVSGEPTHLKDLPRGYMGKMLVYKSGAINLKLGESLFDVYPGSNRGHVEDVVAVNTQKQCCNLGKISKRVNVTPNIDFLDKYN</sequence>
<evidence type="ECO:0000313" key="3">
    <source>
        <dbReference type="Proteomes" id="UP000289340"/>
    </source>
</evidence>
<organism evidence="2 3">
    <name type="scientific">Glycine soja</name>
    <name type="common">Wild soybean</name>
    <dbReference type="NCBI Taxonomy" id="3848"/>
    <lineage>
        <taxon>Eukaryota</taxon>
        <taxon>Viridiplantae</taxon>
        <taxon>Streptophyta</taxon>
        <taxon>Embryophyta</taxon>
        <taxon>Tracheophyta</taxon>
        <taxon>Spermatophyta</taxon>
        <taxon>Magnoliopsida</taxon>
        <taxon>eudicotyledons</taxon>
        <taxon>Gunneridae</taxon>
        <taxon>Pentapetalae</taxon>
        <taxon>rosids</taxon>
        <taxon>fabids</taxon>
        <taxon>Fabales</taxon>
        <taxon>Fabaceae</taxon>
        <taxon>Papilionoideae</taxon>
        <taxon>50 kb inversion clade</taxon>
        <taxon>NPAAA clade</taxon>
        <taxon>indigoferoid/millettioid clade</taxon>
        <taxon>Phaseoleae</taxon>
        <taxon>Glycine</taxon>
        <taxon>Glycine subgen. Soja</taxon>
    </lineage>
</organism>
<dbReference type="GO" id="GO:0042797">
    <property type="term" value="P:tRNA transcription by RNA polymerase III"/>
    <property type="evidence" value="ECO:0007669"/>
    <property type="project" value="TreeGrafter"/>
</dbReference>
<name>A0A445M7E9_GLYSO</name>
<dbReference type="InterPro" id="IPR006886">
    <property type="entry name" value="RNA_pol_III_Rpc5"/>
</dbReference>
<dbReference type="Proteomes" id="UP000289340">
    <property type="component" value="Chromosome 1"/>
</dbReference>
<evidence type="ECO:0000313" key="2">
    <source>
        <dbReference type="EMBL" id="RZC31507.1"/>
    </source>
</evidence>
<gene>
    <name evidence="2" type="ORF">D0Y65_002406</name>
</gene>
<dbReference type="GO" id="GO:0003677">
    <property type="term" value="F:DNA binding"/>
    <property type="evidence" value="ECO:0007669"/>
    <property type="project" value="InterPro"/>
</dbReference>
<feature type="region of interest" description="Disordered" evidence="1">
    <location>
        <begin position="259"/>
        <end position="291"/>
    </location>
</feature>
<evidence type="ECO:0000256" key="1">
    <source>
        <dbReference type="SAM" id="MobiDB-lite"/>
    </source>
</evidence>
<dbReference type="Gramene" id="XM_028324285.1">
    <property type="protein sequence ID" value="XP_028180086.1"/>
    <property type="gene ID" value="LOC114367163"/>
</dbReference>
<feature type="compositionally biased region" description="Low complexity" evidence="1">
    <location>
        <begin position="259"/>
        <end position="282"/>
    </location>
</feature>
<proteinExistence type="predicted"/>
<keyword evidence="3" id="KW-1185">Reference proteome</keyword>
<dbReference type="GO" id="GO:0005666">
    <property type="term" value="C:RNA polymerase III complex"/>
    <property type="evidence" value="ECO:0007669"/>
    <property type="project" value="InterPro"/>
</dbReference>
<dbReference type="Pfam" id="PF04801">
    <property type="entry name" value="RPC5"/>
    <property type="match status" value="1"/>
</dbReference>
<accession>A0A445M7E9</accession>